<dbReference type="AlphaFoldDB" id="A0A3P7LPN4"/>
<dbReference type="Proteomes" id="UP000281553">
    <property type="component" value="Unassembled WGS sequence"/>
</dbReference>
<evidence type="ECO:0000313" key="2">
    <source>
        <dbReference type="Proteomes" id="UP000281553"/>
    </source>
</evidence>
<sequence>MEDCVVLEGLGNLPLTPYLRAECGEVIKELAAAVYVKLSKDQVWSECLPGGEMLHCPDNFLRNSLWRLWFCIQMEINADLDLPLPPREAIRAVEQLWSGNPPGSDTTTPKIYKYAGHQLMTHLIMRFPEIWRPERVSRA</sequence>
<gene>
    <name evidence="1" type="ORF">DILT_LOCUS11011</name>
</gene>
<accession>A0A3P7LPN4</accession>
<keyword evidence="2" id="KW-1185">Reference proteome</keyword>
<organism evidence="1 2">
    <name type="scientific">Dibothriocephalus latus</name>
    <name type="common">Fish tapeworm</name>
    <name type="synonym">Diphyllobothrium latum</name>
    <dbReference type="NCBI Taxonomy" id="60516"/>
    <lineage>
        <taxon>Eukaryota</taxon>
        <taxon>Metazoa</taxon>
        <taxon>Spiralia</taxon>
        <taxon>Lophotrochozoa</taxon>
        <taxon>Platyhelminthes</taxon>
        <taxon>Cestoda</taxon>
        <taxon>Eucestoda</taxon>
        <taxon>Diphyllobothriidea</taxon>
        <taxon>Diphyllobothriidae</taxon>
        <taxon>Dibothriocephalus</taxon>
    </lineage>
</organism>
<protein>
    <submittedName>
        <fullName evidence="1">Uncharacterized protein</fullName>
    </submittedName>
</protein>
<proteinExistence type="predicted"/>
<dbReference type="EMBL" id="UYRU01061675">
    <property type="protein sequence ID" value="VDN15180.1"/>
    <property type="molecule type" value="Genomic_DNA"/>
</dbReference>
<evidence type="ECO:0000313" key="1">
    <source>
        <dbReference type="EMBL" id="VDN15180.1"/>
    </source>
</evidence>
<dbReference type="OrthoDB" id="10571189at2759"/>
<name>A0A3P7LPN4_DIBLA</name>
<reference evidence="1 2" key="1">
    <citation type="submission" date="2018-11" db="EMBL/GenBank/DDBJ databases">
        <authorList>
            <consortium name="Pathogen Informatics"/>
        </authorList>
    </citation>
    <scope>NUCLEOTIDE SEQUENCE [LARGE SCALE GENOMIC DNA]</scope>
</reference>